<evidence type="ECO:0000256" key="1">
    <source>
        <dbReference type="ARBA" id="ARBA00006787"/>
    </source>
</evidence>
<keyword evidence="4 5" id="KW-0408">Iron</keyword>
<proteinExistence type="inferred from homology"/>
<dbReference type="PANTHER" id="PTHR10543:SF24">
    <property type="entry name" value="CAROTENOID ISOMEROOXYGENASE"/>
    <property type="match status" value="1"/>
</dbReference>
<name>A0A4U5MQT0_STECR</name>
<reference evidence="6 7" key="1">
    <citation type="journal article" date="2015" name="Genome Biol.">
        <title>Comparative genomics of Steinernema reveals deeply conserved gene regulatory networks.</title>
        <authorList>
            <person name="Dillman A.R."/>
            <person name="Macchietto M."/>
            <person name="Porter C.F."/>
            <person name="Rogers A."/>
            <person name="Williams B."/>
            <person name="Antoshechkin I."/>
            <person name="Lee M.M."/>
            <person name="Goodwin Z."/>
            <person name="Lu X."/>
            <person name="Lewis E.E."/>
            <person name="Goodrich-Blair H."/>
            <person name="Stock S.P."/>
            <person name="Adams B.J."/>
            <person name="Sternberg P.W."/>
            <person name="Mortazavi A."/>
        </authorList>
    </citation>
    <scope>NUCLEOTIDE SEQUENCE [LARGE SCALE GENOMIC DNA]</scope>
    <source>
        <strain evidence="6 7">ALL</strain>
    </source>
</reference>
<dbReference type="OrthoDB" id="407010at2759"/>
<dbReference type="GO" id="GO:0003834">
    <property type="term" value="F:beta-carotene 15,15'-dioxygenase activity"/>
    <property type="evidence" value="ECO:0007669"/>
    <property type="project" value="TreeGrafter"/>
</dbReference>
<gene>
    <name evidence="6" type="ORF">L596_019476</name>
</gene>
<feature type="binding site" evidence="5">
    <location>
        <position position="176"/>
    </location>
    <ligand>
        <name>Fe cation</name>
        <dbReference type="ChEBI" id="CHEBI:24875"/>
        <note>catalytic</note>
    </ligand>
</feature>
<protein>
    <submittedName>
        <fullName evidence="6">Uncharacterized protein</fullName>
    </submittedName>
</protein>
<accession>A0A4U5MQT0</accession>
<dbReference type="InterPro" id="IPR004294">
    <property type="entry name" value="Carotenoid_Oase"/>
</dbReference>
<organism evidence="6 7">
    <name type="scientific">Steinernema carpocapsae</name>
    <name type="common">Entomopathogenic nematode</name>
    <dbReference type="NCBI Taxonomy" id="34508"/>
    <lineage>
        <taxon>Eukaryota</taxon>
        <taxon>Metazoa</taxon>
        <taxon>Ecdysozoa</taxon>
        <taxon>Nematoda</taxon>
        <taxon>Chromadorea</taxon>
        <taxon>Rhabditida</taxon>
        <taxon>Tylenchina</taxon>
        <taxon>Panagrolaimomorpha</taxon>
        <taxon>Strongyloidoidea</taxon>
        <taxon>Steinernematidae</taxon>
        <taxon>Steinernema</taxon>
    </lineage>
</organism>
<dbReference type="GO" id="GO:0016121">
    <property type="term" value="P:carotene catabolic process"/>
    <property type="evidence" value="ECO:0007669"/>
    <property type="project" value="TreeGrafter"/>
</dbReference>
<sequence>MTSPTTDFSAVFENFAEIEKPVACNITGRLPAWLQGTLLRNGPGEYKIGESNFNHWFDGMAYIQRFHFENGKMFFSAKHLRSKTYNANHAANRIVIQEFSTMPYPDPCKNIFQRFFSFFDSVPQTDNALVNFVQSGDRIFAVTETPKMSEIDVNTLETKEQINVAKFVVVNTATAHHHYDSDGNIYNVGSRFGKNGEYVFVKTENTEEGDFTSTSQICSIPMTNSYYPSYYHSFGMTEDYLIYFECPLTINGLKLMTSKITGWTLADCMDYDPSTPVNIHVVDHKTGIPLDIKIKSKGFFTFHHANSYQEGDYLILDFCKIEDAYFIKDISLDQMRKGTFKNGNKRQWNMFHRMVVPLTVPDKPDNKKNLLENVKVAQGCKAFYRDDGCLWVEDVRLCDLPMEFPRYNYAYNTKHYKYCYGAVFQHPDFTAITKVNVDKKTYLAWKSEDPSQLCGEPVFVADPDGVEEDDGVLLCPIISVNEKKKPFMLVLNANDLSEVARCHLPKIIPMNFHGLYVH</sequence>
<evidence type="ECO:0000256" key="2">
    <source>
        <dbReference type="ARBA" id="ARBA00022723"/>
    </source>
</evidence>
<dbReference type="PANTHER" id="PTHR10543">
    <property type="entry name" value="BETA-CAROTENE DIOXYGENASE"/>
    <property type="match status" value="1"/>
</dbReference>
<dbReference type="Proteomes" id="UP000298663">
    <property type="component" value="Unassembled WGS sequence"/>
</dbReference>
<evidence type="ECO:0000256" key="3">
    <source>
        <dbReference type="ARBA" id="ARBA00023002"/>
    </source>
</evidence>
<comment type="cofactor">
    <cofactor evidence="5">
        <name>Fe(2+)</name>
        <dbReference type="ChEBI" id="CHEBI:29033"/>
    </cofactor>
    <text evidence="5">Binds 1 Fe(2+) ion per subunit.</text>
</comment>
<keyword evidence="3" id="KW-0560">Oxidoreductase</keyword>
<evidence type="ECO:0000256" key="5">
    <source>
        <dbReference type="PIRSR" id="PIRSR604294-1"/>
    </source>
</evidence>
<keyword evidence="7" id="KW-1185">Reference proteome</keyword>
<reference evidence="6 7" key="2">
    <citation type="journal article" date="2019" name="G3 (Bethesda)">
        <title>Hybrid Assembly of the Genome of the Entomopathogenic Nematode Steinernema carpocapsae Identifies the X-Chromosome.</title>
        <authorList>
            <person name="Serra L."/>
            <person name="Macchietto M."/>
            <person name="Macias-Munoz A."/>
            <person name="McGill C.J."/>
            <person name="Rodriguez I.M."/>
            <person name="Rodriguez B."/>
            <person name="Murad R."/>
            <person name="Mortazavi A."/>
        </authorList>
    </citation>
    <scope>NUCLEOTIDE SEQUENCE [LARGE SCALE GENOMIC DNA]</scope>
    <source>
        <strain evidence="6 7">ALL</strain>
    </source>
</reference>
<feature type="binding site" evidence="5">
    <location>
        <position position="303"/>
    </location>
    <ligand>
        <name>Fe cation</name>
        <dbReference type="ChEBI" id="CHEBI:24875"/>
        <note>catalytic</note>
    </ligand>
</feature>
<keyword evidence="2 5" id="KW-0479">Metal-binding</keyword>
<dbReference type="GO" id="GO:0042574">
    <property type="term" value="P:retinal metabolic process"/>
    <property type="evidence" value="ECO:0007669"/>
    <property type="project" value="TreeGrafter"/>
</dbReference>
<evidence type="ECO:0000256" key="4">
    <source>
        <dbReference type="ARBA" id="ARBA00023004"/>
    </source>
</evidence>
<evidence type="ECO:0000313" key="7">
    <source>
        <dbReference type="Proteomes" id="UP000298663"/>
    </source>
</evidence>
<dbReference type="Pfam" id="PF03055">
    <property type="entry name" value="RPE65"/>
    <property type="match status" value="1"/>
</dbReference>
<comment type="similarity">
    <text evidence="1">Belongs to the carotenoid oxygenase family.</text>
</comment>
<evidence type="ECO:0000313" key="6">
    <source>
        <dbReference type="EMBL" id="TKR71948.1"/>
    </source>
</evidence>
<dbReference type="GO" id="GO:0010436">
    <property type="term" value="F:carotenoid dioxygenase activity"/>
    <property type="evidence" value="ECO:0007669"/>
    <property type="project" value="TreeGrafter"/>
</dbReference>
<dbReference type="AlphaFoldDB" id="A0A4U5MQT0"/>
<dbReference type="STRING" id="34508.A0A4U5MQT0"/>
<feature type="binding site" evidence="5">
    <location>
        <position position="513"/>
    </location>
    <ligand>
        <name>Fe cation</name>
        <dbReference type="ChEBI" id="CHEBI:24875"/>
        <note>catalytic</note>
    </ligand>
</feature>
<dbReference type="EMBL" id="AZBU02000006">
    <property type="protein sequence ID" value="TKR71948.1"/>
    <property type="molecule type" value="Genomic_DNA"/>
</dbReference>
<comment type="caution">
    <text evidence="6">The sequence shown here is derived from an EMBL/GenBank/DDBJ whole genome shotgun (WGS) entry which is preliminary data.</text>
</comment>
<dbReference type="GO" id="GO:0046872">
    <property type="term" value="F:metal ion binding"/>
    <property type="evidence" value="ECO:0007669"/>
    <property type="project" value="UniProtKB-KW"/>
</dbReference>
<feature type="binding site" evidence="5">
    <location>
        <position position="232"/>
    </location>
    <ligand>
        <name>Fe cation</name>
        <dbReference type="ChEBI" id="CHEBI:24875"/>
        <note>catalytic</note>
    </ligand>
</feature>